<feature type="transmembrane region" description="Helical" evidence="2">
    <location>
        <begin position="51"/>
        <end position="70"/>
    </location>
</feature>
<dbReference type="Proteomes" id="UP001164305">
    <property type="component" value="Chromosome"/>
</dbReference>
<dbReference type="Pfam" id="PF10066">
    <property type="entry name" value="DUF2304"/>
    <property type="match status" value="1"/>
</dbReference>
<organism evidence="3 4">
    <name type="scientific">Brachybacterium huguangmaarense</name>
    <dbReference type="NCBI Taxonomy" id="1652028"/>
    <lineage>
        <taxon>Bacteria</taxon>
        <taxon>Bacillati</taxon>
        <taxon>Actinomycetota</taxon>
        <taxon>Actinomycetes</taxon>
        <taxon>Micrococcales</taxon>
        <taxon>Dermabacteraceae</taxon>
        <taxon>Brachybacterium</taxon>
    </lineage>
</organism>
<keyword evidence="4" id="KW-1185">Reference proteome</keyword>
<feature type="transmembrane region" description="Helical" evidence="2">
    <location>
        <begin position="20"/>
        <end position="39"/>
    </location>
</feature>
<dbReference type="RefSeq" id="WP_263592903.1">
    <property type="nucleotide sequence ID" value="NZ_CP107020.1"/>
</dbReference>
<evidence type="ECO:0000256" key="2">
    <source>
        <dbReference type="SAM" id="Phobius"/>
    </source>
</evidence>
<reference evidence="3" key="1">
    <citation type="submission" date="2022-10" db="EMBL/GenBank/DDBJ databases">
        <title>Whole-Genome Sequencing of Brachybacterium huguangmaarense BRM-3, Isolated from Betula schmidtii.</title>
        <authorList>
            <person name="Haam D."/>
        </authorList>
    </citation>
    <scope>NUCLEOTIDE SEQUENCE</scope>
    <source>
        <strain evidence="3">BRM-3</strain>
    </source>
</reference>
<protein>
    <submittedName>
        <fullName evidence="3">DUF2304 domain-containing protein</fullName>
    </submittedName>
</protein>
<sequence length="170" mass="17985">MDPHDVLLALGPSGSGGRALVIQLLLIAGILGIALWLVMKRGAKQLAVRRLLTIAFAVFAVFAVMVPSLMSRLANLVGVGRGADLLLYATVVVLLGMIAVQEARAKNEEKRTTYLARRLALDEAEPPAAYRERVLAPPTLPPSTPVPLETAPIEAAPVEAAPVEPADGQR</sequence>
<evidence type="ECO:0000256" key="1">
    <source>
        <dbReference type="SAM" id="MobiDB-lite"/>
    </source>
</evidence>
<dbReference type="EMBL" id="CP107020">
    <property type="protein sequence ID" value="UYG15689.1"/>
    <property type="molecule type" value="Genomic_DNA"/>
</dbReference>
<dbReference type="InterPro" id="IPR019277">
    <property type="entry name" value="DUF2304"/>
</dbReference>
<feature type="compositionally biased region" description="Low complexity" evidence="1">
    <location>
        <begin position="146"/>
        <end position="170"/>
    </location>
</feature>
<evidence type="ECO:0000313" key="4">
    <source>
        <dbReference type="Proteomes" id="UP001164305"/>
    </source>
</evidence>
<keyword evidence="2" id="KW-0812">Transmembrane</keyword>
<name>A0ABY6FXN2_9MICO</name>
<keyword evidence="2" id="KW-1133">Transmembrane helix</keyword>
<feature type="transmembrane region" description="Helical" evidence="2">
    <location>
        <begin position="82"/>
        <end position="100"/>
    </location>
</feature>
<gene>
    <name evidence="3" type="ORF">BRM3_08520</name>
</gene>
<proteinExistence type="predicted"/>
<feature type="region of interest" description="Disordered" evidence="1">
    <location>
        <begin position="133"/>
        <end position="170"/>
    </location>
</feature>
<evidence type="ECO:0000313" key="3">
    <source>
        <dbReference type="EMBL" id="UYG15689.1"/>
    </source>
</evidence>
<keyword evidence="2" id="KW-0472">Membrane</keyword>
<accession>A0ABY6FXN2</accession>